<dbReference type="EMBL" id="HG938353">
    <property type="protein sequence ID" value="CDN50549.1"/>
    <property type="molecule type" value="Genomic_DNA"/>
</dbReference>
<dbReference type="PATRIC" id="fig|1028800.3.peg.4464"/>
<gene>
    <name evidence="1" type="ORF">RG540_CH44080</name>
</gene>
<dbReference type="AlphaFoldDB" id="A0A068SXF7"/>
<keyword evidence="2" id="KW-1185">Reference proteome</keyword>
<accession>A0A068SXF7</accession>
<sequence>MTLVTLPNKIVRNSHHTVLVMRDGGTCQAVCVVNDGRIGDVCSKLGLIERIASNKLDHGEVAFDGRVWITHSDMPRPLHAGRH</sequence>
<dbReference type="GeneID" id="24257247"/>
<dbReference type="Proteomes" id="UP000028181">
    <property type="component" value="Chromosome I"/>
</dbReference>
<reference evidence="2" key="1">
    <citation type="journal article" date="2014" name="BMC Genomics">
        <title>Genome sequencing of two Neorhizobium galegae strains reveals a noeT gene responsible for the unusual acetylation of the nodulation factors.</title>
        <authorList>
            <person name="Osterman J."/>
            <person name="Marsh J."/>
            <person name="Laine P.K."/>
            <person name="Zeng Z."/>
            <person name="Alatalo E."/>
            <person name="Sullivan J.T."/>
            <person name="Young J.P."/>
            <person name="Thomas-Oates J."/>
            <person name="Paulin L."/>
            <person name="Lindstrom K."/>
        </authorList>
    </citation>
    <scope>NUCLEOTIDE SEQUENCE [LARGE SCALE GENOMIC DNA]</scope>
    <source>
        <strain evidence="2">HAMBI 540</strain>
    </source>
</reference>
<name>A0A068SXF7_NEOGA</name>
<dbReference type="OrthoDB" id="8369649at2"/>
<dbReference type="HOGENOM" id="CLU_183785_0_0_5"/>
<protein>
    <submittedName>
        <fullName evidence="1">Uncharacterized protein</fullName>
    </submittedName>
</protein>
<dbReference type="eggNOG" id="ENOG5030ZPY">
    <property type="taxonomic scope" value="Bacteria"/>
</dbReference>
<organism evidence="1 2">
    <name type="scientific">Neorhizobium galegae bv. orientalis str. HAMBI 540</name>
    <dbReference type="NCBI Taxonomy" id="1028800"/>
    <lineage>
        <taxon>Bacteria</taxon>
        <taxon>Pseudomonadati</taxon>
        <taxon>Pseudomonadota</taxon>
        <taxon>Alphaproteobacteria</taxon>
        <taxon>Hyphomicrobiales</taxon>
        <taxon>Rhizobiaceae</taxon>
        <taxon>Rhizobium/Agrobacterium group</taxon>
        <taxon>Neorhizobium</taxon>
    </lineage>
</organism>
<evidence type="ECO:0000313" key="1">
    <source>
        <dbReference type="EMBL" id="CDN50549.1"/>
    </source>
</evidence>
<dbReference type="KEGG" id="ngg:RG540_CH44080"/>
<proteinExistence type="predicted"/>
<dbReference type="RefSeq" id="WP_038592413.1">
    <property type="nucleotide sequence ID" value="NZ_HG938353.1"/>
</dbReference>
<evidence type="ECO:0000313" key="2">
    <source>
        <dbReference type="Proteomes" id="UP000028181"/>
    </source>
</evidence>